<name>A0A941FG13_9BACI</name>
<dbReference type="EMBL" id="JAGTPW010000004">
    <property type="protein sequence ID" value="MBR8644113.1"/>
    <property type="molecule type" value="Genomic_DNA"/>
</dbReference>
<dbReference type="Proteomes" id="UP000680045">
    <property type="component" value="Unassembled WGS sequence"/>
</dbReference>
<reference evidence="1" key="1">
    <citation type="submission" date="2021-04" db="EMBL/GenBank/DDBJ databases">
        <title>Whole genome sequencing of Enterococci isolates from hospitalized patients.</title>
        <authorList>
            <person name="Ogoti B.M."/>
            <person name="Onyambu F.G."/>
        </authorList>
    </citation>
    <scope>NUCLEOTIDE SEQUENCE</scope>
    <source>
        <strain evidence="1">242</strain>
    </source>
</reference>
<dbReference type="AlphaFoldDB" id="A0A941FG13"/>
<evidence type="ECO:0000313" key="2">
    <source>
        <dbReference type="Proteomes" id="UP000680045"/>
    </source>
</evidence>
<accession>A0A941FG13</accession>
<proteinExistence type="predicted"/>
<gene>
    <name evidence="1" type="ORF">KEH51_03695</name>
</gene>
<sequence>MPIFKKEEPAIEIPVSIPEISKDASHEEMTAKPAILIPEQAEKKGRYGDTRFLS</sequence>
<comment type="caution">
    <text evidence="1">The sequence shown here is derived from an EMBL/GenBank/DDBJ whole genome shotgun (WGS) entry which is preliminary data.</text>
</comment>
<organism evidence="1 2">
    <name type="scientific">Peribacillus frigoritolerans</name>
    <dbReference type="NCBI Taxonomy" id="450367"/>
    <lineage>
        <taxon>Bacteria</taxon>
        <taxon>Bacillati</taxon>
        <taxon>Bacillota</taxon>
        <taxon>Bacilli</taxon>
        <taxon>Bacillales</taxon>
        <taxon>Bacillaceae</taxon>
        <taxon>Peribacillus</taxon>
    </lineage>
</organism>
<protein>
    <submittedName>
        <fullName evidence="1">Uncharacterized protein</fullName>
    </submittedName>
</protein>
<evidence type="ECO:0000313" key="1">
    <source>
        <dbReference type="EMBL" id="MBR8644113.1"/>
    </source>
</evidence>